<proteinExistence type="predicted"/>
<name>A0A814V3I8_9BILA</name>
<sequence length="197" mass="22805">MASNSITHDFLGTTPRDTFNKQMTGTVQQYHNKMNKCKQDWNWFDNNSCKVHGKNCSSGSLEVRKIGTINEIILSKDNIESYINNQLTDFPLSINSELRTAGTLKGMKFDDKYVKEYTAGGNIARTKYFIAWYIDNVHNTITVFNFMAKIEKYTGSDHHFLAEYWDGNDDKIDNALSYHIATLFQEKFPDMFNNYLT</sequence>
<dbReference type="Proteomes" id="UP000663864">
    <property type="component" value="Unassembled WGS sequence"/>
</dbReference>
<organism evidence="1 3">
    <name type="scientific">Rotaria sordida</name>
    <dbReference type="NCBI Taxonomy" id="392033"/>
    <lineage>
        <taxon>Eukaryota</taxon>
        <taxon>Metazoa</taxon>
        <taxon>Spiralia</taxon>
        <taxon>Gnathifera</taxon>
        <taxon>Rotifera</taxon>
        <taxon>Eurotatoria</taxon>
        <taxon>Bdelloidea</taxon>
        <taxon>Philodinida</taxon>
        <taxon>Philodinidae</taxon>
        <taxon>Rotaria</taxon>
    </lineage>
</organism>
<dbReference type="EMBL" id="CAJNOT010001325">
    <property type="protein sequence ID" value="CAF1182860.1"/>
    <property type="molecule type" value="Genomic_DNA"/>
</dbReference>
<accession>A0A814V3I8</accession>
<comment type="caution">
    <text evidence="1">The sequence shown here is derived from an EMBL/GenBank/DDBJ whole genome shotgun (WGS) entry which is preliminary data.</text>
</comment>
<gene>
    <name evidence="2" type="ORF">JBS370_LOCUS35617</name>
    <name evidence="1" type="ORF">ZHD862_LOCUS21856</name>
</gene>
<dbReference type="Proteomes" id="UP000663836">
    <property type="component" value="Unassembled WGS sequence"/>
</dbReference>
<evidence type="ECO:0000313" key="3">
    <source>
        <dbReference type="Proteomes" id="UP000663864"/>
    </source>
</evidence>
<dbReference type="EMBL" id="CAJOBD010012663">
    <property type="protein sequence ID" value="CAF4183032.1"/>
    <property type="molecule type" value="Genomic_DNA"/>
</dbReference>
<protein>
    <submittedName>
        <fullName evidence="1">Uncharacterized protein</fullName>
    </submittedName>
</protein>
<evidence type="ECO:0000313" key="2">
    <source>
        <dbReference type="EMBL" id="CAF4183032.1"/>
    </source>
</evidence>
<reference evidence="1" key="1">
    <citation type="submission" date="2021-02" db="EMBL/GenBank/DDBJ databases">
        <authorList>
            <person name="Nowell W R."/>
        </authorList>
    </citation>
    <scope>NUCLEOTIDE SEQUENCE</scope>
</reference>
<dbReference type="AlphaFoldDB" id="A0A814V3I8"/>
<evidence type="ECO:0000313" key="1">
    <source>
        <dbReference type="EMBL" id="CAF1182860.1"/>
    </source>
</evidence>